<dbReference type="PANTHER" id="PTHR45528:SF1">
    <property type="entry name" value="SENSOR HISTIDINE KINASE CPXA"/>
    <property type="match status" value="1"/>
</dbReference>
<keyword evidence="4" id="KW-1003">Cell membrane</keyword>
<dbReference type="EC" id="2.7.13.3" evidence="3"/>
<keyword evidence="9 17" id="KW-0418">Kinase</keyword>
<dbReference type="Gene3D" id="6.10.340.10">
    <property type="match status" value="1"/>
</dbReference>
<dbReference type="SMART" id="SM00304">
    <property type="entry name" value="HAMP"/>
    <property type="match status" value="1"/>
</dbReference>
<dbReference type="CDD" id="cd00082">
    <property type="entry name" value="HisKA"/>
    <property type="match status" value="1"/>
</dbReference>
<evidence type="ECO:0000256" key="14">
    <source>
        <dbReference type="SAM" id="Phobius"/>
    </source>
</evidence>
<keyword evidence="11 14" id="KW-1133">Transmembrane helix</keyword>
<evidence type="ECO:0000256" key="1">
    <source>
        <dbReference type="ARBA" id="ARBA00000085"/>
    </source>
</evidence>
<reference evidence="17 18" key="1">
    <citation type="submission" date="2023-10" db="EMBL/GenBank/DDBJ databases">
        <title>Psychrosphaera aquimaarina strain SW33 isolated from seawater.</title>
        <authorList>
            <person name="Bayburt H."/>
            <person name="Kim J.M."/>
            <person name="Choi B.J."/>
            <person name="Jeon C.O."/>
        </authorList>
    </citation>
    <scope>NUCLEOTIDE SEQUENCE [LARGE SCALE GENOMIC DNA]</scope>
    <source>
        <strain evidence="17 18">KCTC 52743</strain>
    </source>
</reference>
<dbReference type="RefSeq" id="WP_315945513.1">
    <property type="nucleotide sequence ID" value="NZ_JAWCUA010000001.1"/>
</dbReference>
<dbReference type="PROSITE" id="PS50109">
    <property type="entry name" value="HIS_KIN"/>
    <property type="match status" value="1"/>
</dbReference>
<dbReference type="SUPFAM" id="SSF47384">
    <property type="entry name" value="Homodimeric domain of signal transducing histidine kinase"/>
    <property type="match status" value="1"/>
</dbReference>
<evidence type="ECO:0000256" key="13">
    <source>
        <dbReference type="ARBA" id="ARBA00023136"/>
    </source>
</evidence>
<dbReference type="Pfam" id="PF02518">
    <property type="entry name" value="HATPase_c"/>
    <property type="match status" value="1"/>
</dbReference>
<dbReference type="CDD" id="cd06225">
    <property type="entry name" value="HAMP"/>
    <property type="match status" value="1"/>
</dbReference>
<organism evidence="17 18">
    <name type="scientific">Psychrosphaera aquimarina</name>
    <dbReference type="NCBI Taxonomy" id="2044854"/>
    <lineage>
        <taxon>Bacteria</taxon>
        <taxon>Pseudomonadati</taxon>
        <taxon>Pseudomonadota</taxon>
        <taxon>Gammaproteobacteria</taxon>
        <taxon>Alteromonadales</taxon>
        <taxon>Pseudoalteromonadaceae</taxon>
        <taxon>Psychrosphaera</taxon>
    </lineage>
</organism>
<dbReference type="InterPro" id="IPR050398">
    <property type="entry name" value="HssS/ArlS-like"/>
</dbReference>
<protein>
    <recommendedName>
        <fullName evidence="3">histidine kinase</fullName>
        <ecNumber evidence="3">2.7.13.3</ecNumber>
    </recommendedName>
</protein>
<evidence type="ECO:0000313" key="17">
    <source>
        <dbReference type="EMBL" id="MDU0111588.1"/>
    </source>
</evidence>
<proteinExistence type="predicted"/>
<evidence type="ECO:0000256" key="12">
    <source>
        <dbReference type="ARBA" id="ARBA00023012"/>
    </source>
</evidence>
<dbReference type="Gene3D" id="3.30.565.10">
    <property type="entry name" value="Histidine kinase-like ATPase, C-terminal domain"/>
    <property type="match status" value="1"/>
</dbReference>
<dbReference type="Gene3D" id="1.10.287.130">
    <property type="match status" value="1"/>
</dbReference>
<evidence type="ECO:0000256" key="9">
    <source>
        <dbReference type="ARBA" id="ARBA00022777"/>
    </source>
</evidence>
<evidence type="ECO:0000256" key="10">
    <source>
        <dbReference type="ARBA" id="ARBA00022840"/>
    </source>
</evidence>
<comment type="catalytic activity">
    <reaction evidence="1">
        <text>ATP + protein L-histidine = ADP + protein N-phospho-L-histidine.</text>
        <dbReference type="EC" id="2.7.13.3"/>
    </reaction>
</comment>
<evidence type="ECO:0000256" key="5">
    <source>
        <dbReference type="ARBA" id="ARBA00022553"/>
    </source>
</evidence>
<dbReference type="SUPFAM" id="SSF158472">
    <property type="entry name" value="HAMP domain-like"/>
    <property type="match status" value="1"/>
</dbReference>
<dbReference type="InterPro" id="IPR005467">
    <property type="entry name" value="His_kinase_dom"/>
</dbReference>
<dbReference type="InterPro" id="IPR036890">
    <property type="entry name" value="HATPase_C_sf"/>
</dbReference>
<dbReference type="GO" id="GO:0016301">
    <property type="term" value="F:kinase activity"/>
    <property type="evidence" value="ECO:0007669"/>
    <property type="project" value="UniProtKB-KW"/>
</dbReference>
<evidence type="ECO:0000256" key="8">
    <source>
        <dbReference type="ARBA" id="ARBA00022741"/>
    </source>
</evidence>
<keyword evidence="5" id="KW-0597">Phosphoprotein</keyword>
<dbReference type="InterPro" id="IPR036097">
    <property type="entry name" value="HisK_dim/P_sf"/>
</dbReference>
<feature type="transmembrane region" description="Helical" evidence="14">
    <location>
        <begin position="227"/>
        <end position="249"/>
    </location>
</feature>
<dbReference type="Pfam" id="PF00672">
    <property type="entry name" value="HAMP"/>
    <property type="match status" value="1"/>
</dbReference>
<keyword evidence="13 14" id="KW-0472">Membrane</keyword>
<dbReference type="InterPro" id="IPR003594">
    <property type="entry name" value="HATPase_dom"/>
</dbReference>
<keyword evidence="7 14" id="KW-0812">Transmembrane</keyword>
<keyword evidence="10" id="KW-0067">ATP-binding</keyword>
<evidence type="ECO:0000259" key="15">
    <source>
        <dbReference type="PROSITE" id="PS50109"/>
    </source>
</evidence>
<dbReference type="PANTHER" id="PTHR45528">
    <property type="entry name" value="SENSOR HISTIDINE KINASE CPXA"/>
    <property type="match status" value="1"/>
</dbReference>
<feature type="domain" description="HAMP" evidence="16">
    <location>
        <begin position="251"/>
        <end position="303"/>
    </location>
</feature>
<dbReference type="SMART" id="SM00387">
    <property type="entry name" value="HATPase_c"/>
    <property type="match status" value="1"/>
</dbReference>
<feature type="domain" description="Histidine kinase" evidence="15">
    <location>
        <begin position="323"/>
        <end position="548"/>
    </location>
</feature>
<evidence type="ECO:0000256" key="4">
    <source>
        <dbReference type="ARBA" id="ARBA00022475"/>
    </source>
</evidence>
<evidence type="ECO:0000259" key="16">
    <source>
        <dbReference type="PROSITE" id="PS50885"/>
    </source>
</evidence>
<accession>A0ABU3QVZ5</accession>
<dbReference type="InterPro" id="IPR003661">
    <property type="entry name" value="HisK_dim/P_dom"/>
</dbReference>
<evidence type="ECO:0000313" key="18">
    <source>
        <dbReference type="Proteomes" id="UP001257914"/>
    </source>
</evidence>
<keyword evidence="8" id="KW-0547">Nucleotide-binding</keyword>
<gene>
    <name evidence="17" type="ORF">RT723_00900</name>
</gene>
<keyword evidence="6" id="KW-0808">Transferase</keyword>
<dbReference type="InterPro" id="IPR003660">
    <property type="entry name" value="HAMP_dom"/>
</dbReference>
<comment type="subcellular location">
    <subcellularLocation>
        <location evidence="2">Cell membrane</location>
        <topology evidence="2">Multi-pass membrane protein</topology>
    </subcellularLocation>
</comment>
<keyword evidence="12" id="KW-0902">Two-component regulatory system</keyword>
<evidence type="ECO:0000256" key="11">
    <source>
        <dbReference type="ARBA" id="ARBA00022989"/>
    </source>
</evidence>
<dbReference type="EMBL" id="JAWCUA010000001">
    <property type="protein sequence ID" value="MDU0111588.1"/>
    <property type="molecule type" value="Genomic_DNA"/>
</dbReference>
<evidence type="ECO:0000256" key="2">
    <source>
        <dbReference type="ARBA" id="ARBA00004651"/>
    </source>
</evidence>
<evidence type="ECO:0000256" key="7">
    <source>
        <dbReference type="ARBA" id="ARBA00022692"/>
    </source>
</evidence>
<evidence type="ECO:0000256" key="3">
    <source>
        <dbReference type="ARBA" id="ARBA00012438"/>
    </source>
</evidence>
<dbReference type="SUPFAM" id="SSF55874">
    <property type="entry name" value="ATPase domain of HSP90 chaperone/DNA topoisomerase II/histidine kinase"/>
    <property type="match status" value="1"/>
</dbReference>
<keyword evidence="18" id="KW-1185">Reference proteome</keyword>
<comment type="caution">
    <text evidence="17">The sequence shown here is derived from an EMBL/GenBank/DDBJ whole genome shotgun (WGS) entry which is preliminary data.</text>
</comment>
<evidence type="ECO:0000256" key="6">
    <source>
        <dbReference type="ARBA" id="ARBA00022679"/>
    </source>
</evidence>
<sequence length="553" mass="62413">MTIRRHLFLLITGLVLVIAIAQVALLFHFKNNVDAEIEQRGKDFADRILKYTIDSIEDEDHTTQLETKLDILTYLPEKQDPPFIDMLRIHVLKKGKPQFSLKMEIDADILNSDDKLLDALSKVPAEIKPTVLSLAQQLKSQKMHNLEVLEKGFRIKLGIKKAHPNKLIKRHLAKQIENMKNIGIENDNIKIETTSENGTKKVWHAKSVKKHDPNVIINKRKSQISELFNYITFVIVFTTFISILFVFWLSKRFSKPMQELINGFKQLEQGNFGVQVEPQGVAEVSQTIHRFNSMSNQLEKLADAETKLQQQTHLTEISDVSKGIAHALRNPMHTIGLAIEQLQSSQVSESIKQKLFKQIQSKITQLDKNIKALLTITSDGLEREENVSLTAILNDVILELKQTHDNSVCVLNVELISNNKIKIRGAESEFRAIFHTLIFNAYEASLDKLQHNSSVDKNTPITIIVKASIINELPVITVTDFGSGLDSDIESRLFSAHCSTKAEGAGMGLYISKRLVELHYDGTLTVNNNIEHGKVTGVTAICTLPRSVQQDIK</sequence>
<dbReference type="Proteomes" id="UP001257914">
    <property type="component" value="Unassembled WGS sequence"/>
</dbReference>
<name>A0ABU3QVZ5_9GAMM</name>
<dbReference type="PROSITE" id="PS50885">
    <property type="entry name" value="HAMP"/>
    <property type="match status" value="1"/>
</dbReference>